<dbReference type="RefSeq" id="WP_020426178.1">
    <property type="nucleotide sequence ID" value="NZ_AGBD01000090.1"/>
</dbReference>
<dbReference type="EMBL" id="LN831776">
    <property type="protein sequence ID" value="CQR58418.1"/>
    <property type="molecule type" value="Genomic_DNA"/>
</dbReference>
<dbReference type="Proteomes" id="UP000033163">
    <property type="component" value="Chromosome I"/>
</dbReference>
<dbReference type="STRING" id="483937.AMQ84_04205"/>
<evidence type="ECO:0000313" key="1">
    <source>
        <dbReference type="EMBL" id="CQR58418.1"/>
    </source>
</evidence>
<protein>
    <submittedName>
        <fullName evidence="1">XkdN-like protein</fullName>
    </submittedName>
</protein>
<dbReference type="KEGG" id="pri:PRIO_6049"/>
<reference evidence="2" key="1">
    <citation type="submission" date="2015-03" db="EMBL/GenBank/DDBJ databases">
        <authorList>
            <person name="Wibberg D."/>
        </authorList>
    </citation>
    <scope>NUCLEOTIDE SEQUENCE [LARGE SCALE GENOMIC DNA]</scope>
</reference>
<evidence type="ECO:0000313" key="2">
    <source>
        <dbReference type="Proteomes" id="UP000033163"/>
    </source>
</evidence>
<dbReference type="InterPro" id="IPR038559">
    <property type="entry name" value="XkdN-like_sf"/>
</dbReference>
<gene>
    <name evidence="1" type="ORF">PRIO_6049</name>
</gene>
<dbReference type="InterPro" id="IPR014986">
    <property type="entry name" value="XkdN-like"/>
</dbReference>
<dbReference type="AlphaFoldDB" id="A0A0E3WJ99"/>
<dbReference type="Gene3D" id="3.30.2220.30">
    <property type="match status" value="1"/>
</dbReference>
<dbReference type="PATRIC" id="fig|1073571.4.peg.6488"/>
<name>A0A0E3WJ99_9BACL</name>
<accession>A0A0E3WJ99</accession>
<dbReference type="HOGENOM" id="CLU_114419_3_0_9"/>
<sequence length="140" mass="15743">MSELSMFFAQNVACDTTEEFVVSQRFKDKEGQPVAWKLRSMTEDENQECRKAATRKVKGKSGVYTSEIDPNDYMAKLMTSSVVHPDLKNAELQRSYNVLGAEALLRKMLLPGEFAALGERVQALNGFATDMNELVEEVKN</sequence>
<dbReference type="Pfam" id="PF08890">
    <property type="entry name" value="Phage_TAC_5"/>
    <property type="match status" value="1"/>
</dbReference>
<proteinExistence type="predicted"/>
<organism evidence="1 2">
    <name type="scientific">Paenibacillus riograndensis SBR5</name>
    <dbReference type="NCBI Taxonomy" id="1073571"/>
    <lineage>
        <taxon>Bacteria</taxon>
        <taxon>Bacillati</taxon>
        <taxon>Bacillota</taxon>
        <taxon>Bacilli</taxon>
        <taxon>Bacillales</taxon>
        <taxon>Paenibacillaceae</taxon>
        <taxon>Paenibacillus</taxon>
        <taxon>Paenibacillus sonchi group</taxon>
    </lineage>
</organism>